<dbReference type="InterPro" id="IPR044824">
    <property type="entry name" value="MAIN-like"/>
</dbReference>
<evidence type="ECO:0000313" key="2">
    <source>
        <dbReference type="EMBL" id="KAK1283586.1"/>
    </source>
</evidence>
<accession>A0AAV9C3V4</accession>
<dbReference type="InterPro" id="IPR019557">
    <property type="entry name" value="AminoTfrase-like_pln_mobile"/>
</dbReference>
<dbReference type="Proteomes" id="UP001180020">
    <property type="component" value="Unassembled WGS sequence"/>
</dbReference>
<dbReference type="PANTHER" id="PTHR46033">
    <property type="entry name" value="PROTEIN MAIN-LIKE 2"/>
    <property type="match status" value="1"/>
</dbReference>
<dbReference type="GO" id="GO:0010073">
    <property type="term" value="P:meristem maintenance"/>
    <property type="evidence" value="ECO:0007669"/>
    <property type="project" value="InterPro"/>
</dbReference>
<proteinExistence type="predicted"/>
<keyword evidence="3" id="KW-1185">Reference proteome</keyword>
<organism evidence="2 3">
    <name type="scientific">Acorus calamus</name>
    <name type="common">Sweet flag</name>
    <dbReference type="NCBI Taxonomy" id="4465"/>
    <lineage>
        <taxon>Eukaryota</taxon>
        <taxon>Viridiplantae</taxon>
        <taxon>Streptophyta</taxon>
        <taxon>Embryophyta</taxon>
        <taxon>Tracheophyta</taxon>
        <taxon>Spermatophyta</taxon>
        <taxon>Magnoliopsida</taxon>
        <taxon>Liliopsida</taxon>
        <taxon>Acoraceae</taxon>
        <taxon>Acorus</taxon>
    </lineage>
</organism>
<sequence length="88" mass="9921">MNRIRGSGLLPLVQWSFKTINCHLISAIVERWHPETNTFHLPFGEMGISLDDVDQIVGIPVMGRAVSKPVIIKTEEVVKLVHRALHRA</sequence>
<dbReference type="PANTHER" id="PTHR46033:SF8">
    <property type="entry name" value="PROTEIN MAINTENANCE OF MERISTEMS-LIKE"/>
    <property type="match status" value="1"/>
</dbReference>
<protein>
    <recommendedName>
        <fullName evidence="1">Aminotransferase-like plant mobile domain-containing protein</fullName>
    </recommendedName>
</protein>
<reference evidence="2" key="2">
    <citation type="submission" date="2023-06" db="EMBL/GenBank/DDBJ databases">
        <authorList>
            <person name="Ma L."/>
            <person name="Liu K.-W."/>
            <person name="Li Z."/>
            <person name="Hsiao Y.-Y."/>
            <person name="Qi Y."/>
            <person name="Fu T."/>
            <person name="Tang G."/>
            <person name="Zhang D."/>
            <person name="Sun W.-H."/>
            <person name="Liu D.-K."/>
            <person name="Li Y."/>
            <person name="Chen G.-Z."/>
            <person name="Liu X.-D."/>
            <person name="Liao X.-Y."/>
            <person name="Jiang Y.-T."/>
            <person name="Yu X."/>
            <person name="Hao Y."/>
            <person name="Huang J."/>
            <person name="Zhao X.-W."/>
            <person name="Ke S."/>
            <person name="Chen Y.-Y."/>
            <person name="Wu W.-L."/>
            <person name="Hsu J.-L."/>
            <person name="Lin Y.-F."/>
            <person name="Huang M.-D."/>
            <person name="Li C.-Y."/>
            <person name="Huang L."/>
            <person name="Wang Z.-W."/>
            <person name="Zhao X."/>
            <person name="Zhong W.-Y."/>
            <person name="Peng D.-H."/>
            <person name="Ahmad S."/>
            <person name="Lan S."/>
            <person name="Zhang J.-S."/>
            <person name="Tsai W.-C."/>
            <person name="Van De Peer Y."/>
            <person name="Liu Z.-J."/>
        </authorList>
    </citation>
    <scope>NUCLEOTIDE SEQUENCE</scope>
    <source>
        <strain evidence="2">CP</strain>
        <tissue evidence="2">Leaves</tissue>
    </source>
</reference>
<feature type="domain" description="Aminotransferase-like plant mobile" evidence="1">
    <location>
        <begin position="11"/>
        <end position="78"/>
    </location>
</feature>
<gene>
    <name evidence="2" type="ORF">QJS10_CPB21g00140</name>
</gene>
<comment type="caution">
    <text evidence="2">The sequence shown here is derived from an EMBL/GenBank/DDBJ whole genome shotgun (WGS) entry which is preliminary data.</text>
</comment>
<evidence type="ECO:0000259" key="1">
    <source>
        <dbReference type="Pfam" id="PF10536"/>
    </source>
</evidence>
<name>A0AAV9C3V4_ACOCL</name>
<dbReference type="EMBL" id="JAUJYO010000021">
    <property type="protein sequence ID" value="KAK1283586.1"/>
    <property type="molecule type" value="Genomic_DNA"/>
</dbReference>
<dbReference type="AlphaFoldDB" id="A0AAV9C3V4"/>
<evidence type="ECO:0000313" key="3">
    <source>
        <dbReference type="Proteomes" id="UP001180020"/>
    </source>
</evidence>
<dbReference type="Pfam" id="PF10536">
    <property type="entry name" value="PMD"/>
    <property type="match status" value="1"/>
</dbReference>
<reference evidence="2" key="1">
    <citation type="journal article" date="2023" name="Nat. Commun.">
        <title>Diploid and tetraploid genomes of Acorus and the evolution of monocots.</title>
        <authorList>
            <person name="Ma L."/>
            <person name="Liu K.W."/>
            <person name="Li Z."/>
            <person name="Hsiao Y.Y."/>
            <person name="Qi Y."/>
            <person name="Fu T."/>
            <person name="Tang G.D."/>
            <person name="Zhang D."/>
            <person name="Sun W.H."/>
            <person name="Liu D.K."/>
            <person name="Li Y."/>
            <person name="Chen G.Z."/>
            <person name="Liu X.D."/>
            <person name="Liao X.Y."/>
            <person name="Jiang Y.T."/>
            <person name="Yu X."/>
            <person name="Hao Y."/>
            <person name="Huang J."/>
            <person name="Zhao X.W."/>
            <person name="Ke S."/>
            <person name="Chen Y.Y."/>
            <person name="Wu W.L."/>
            <person name="Hsu J.L."/>
            <person name="Lin Y.F."/>
            <person name="Huang M.D."/>
            <person name="Li C.Y."/>
            <person name="Huang L."/>
            <person name="Wang Z.W."/>
            <person name="Zhao X."/>
            <person name="Zhong W.Y."/>
            <person name="Peng D.H."/>
            <person name="Ahmad S."/>
            <person name="Lan S."/>
            <person name="Zhang J.S."/>
            <person name="Tsai W.C."/>
            <person name="Van de Peer Y."/>
            <person name="Liu Z.J."/>
        </authorList>
    </citation>
    <scope>NUCLEOTIDE SEQUENCE</scope>
    <source>
        <strain evidence="2">CP</strain>
    </source>
</reference>